<protein>
    <submittedName>
        <fullName evidence="7">Uncharacterized protein</fullName>
    </submittedName>
</protein>
<dbReference type="InterPro" id="IPR051694">
    <property type="entry name" value="Immunoregulatory_rcpt-like"/>
</dbReference>
<proteinExistence type="predicted"/>
<evidence type="ECO:0000313" key="7">
    <source>
        <dbReference type="EMBL" id="KAK7054672.1"/>
    </source>
</evidence>
<feature type="compositionally biased region" description="Low complexity" evidence="5">
    <location>
        <begin position="44"/>
        <end position="67"/>
    </location>
</feature>
<evidence type="ECO:0000256" key="3">
    <source>
        <dbReference type="ARBA" id="ARBA00022989"/>
    </source>
</evidence>
<name>A0AAW0DSD6_9AGAR</name>
<gene>
    <name evidence="7" type="ORF">VNI00_003135</name>
</gene>
<keyword evidence="4 6" id="KW-0472">Membrane</keyword>
<evidence type="ECO:0000256" key="1">
    <source>
        <dbReference type="ARBA" id="ARBA00004167"/>
    </source>
</evidence>
<feature type="region of interest" description="Disordered" evidence="5">
    <location>
        <begin position="245"/>
        <end position="331"/>
    </location>
</feature>
<feature type="transmembrane region" description="Helical" evidence="6">
    <location>
        <begin position="72"/>
        <end position="96"/>
    </location>
</feature>
<comment type="caution">
    <text evidence="7">The sequence shown here is derived from an EMBL/GenBank/DDBJ whole genome shotgun (WGS) entry which is preliminary data.</text>
</comment>
<dbReference type="GO" id="GO:0071944">
    <property type="term" value="C:cell periphery"/>
    <property type="evidence" value="ECO:0007669"/>
    <property type="project" value="UniProtKB-ARBA"/>
</dbReference>
<feature type="region of interest" description="Disordered" evidence="5">
    <location>
        <begin position="16"/>
        <end position="67"/>
    </location>
</feature>
<dbReference type="GO" id="GO:0016020">
    <property type="term" value="C:membrane"/>
    <property type="evidence" value="ECO:0007669"/>
    <property type="project" value="UniProtKB-SubCell"/>
</dbReference>
<organism evidence="7 8">
    <name type="scientific">Paramarasmius palmivorus</name>
    <dbReference type="NCBI Taxonomy" id="297713"/>
    <lineage>
        <taxon>Eukaryota</taxon>
        <taxon>Fungi</taxon>
        <taxon>Dikarya</taxon>
        <taxon>Basidiomycota</taxon>
        <taxon>Agaricomycotina</taxon>
        <taxon>Agaricomycetes</taxon>
        <taxon>Agaricomycetidae</taxon>
        <taxon>Agaricales</taxon>
        <taxon>Marasmiineae</taxon>
        <taxon>Marasmiaceae</taxon>
        <taxon>Paramarasmius</taxon>
    </lineage>
</organism>
<evidence type="ECO:0000256" key="6">
    <source>
        <dbReference type="SAM" id="Phobius"/>
    </source>
</evidence>
<feature type="compositionally biased region" description="Gly residues" evidence="5">
    <location>
        <begin position="143"/>
        <end position="154"/>
    </location>
</feature>
<accession>A0AAW0DSD6</accession>
<comment type="subcellular location">
    <subcellularLocation>
        <location evidence="1">Membrane</location>
        <topology evidence="1">Single-pass membrane protein</topology>
    </subcellularLocation>
</comment>
<keyword evidence="2 6" id="KW-0812">Transmembrane</keyword>
<feature type="compositionally biased region" description="Pro residues" evidence="5">
    <location>
        <begin position="245"/>
        <end position="265"/>
    </location>
</feature>
<keyword evidence="3 6" id="KW-1133">Transmembrane helix</keyword>
<dbReference type="EMBL" id="JAYKXP010000008">
    <property type="protein sequence ID" value="KAK7054672.1"/>
    <property type="molecule type" value="Genomic_DNA"/>
</dbReference>
<feature type="compositionally biased region" description="Low complexity" evidence="5">
    <location>
        <begin position="266"/>
        <end position="295"/>
    </location>
</feature>
<evidence type="ECO:0000256" key="4">
    <source>
        <dbReference type="ARBA" id="ARBA00023136"/>
    </source>
</evidence>
<evidence type="ECO:0000256" key="2">
    <source>
        <dbReference type="ARBA" id="ARBA00022692"/>
    </source>
</evidence>
<reference evidence="7 8" key="1">
    <citation type="submission" date="2024-01" db="EMBL/GenBank/DDBJ databases">
        <title>A draft genome for a cacao thread blight-causing isolate of Paramarasmius palmivorus.</title>
        <authorList>
            <person name="Baruah I.K."/>
            <person name="Bukari Y."/>
            <person name="Amoako-Attah I."/>
            <person name="Meinhardt L.W."/>
            <person name="Bailey B.A."/>
            <person name="Cohen S.P."/>
        </authorList>
    </citation>
    <scope>NUCLEOTIDE SEQUENCE [LARGE SCALE GENOMIC DNA]</scope>
    <source>
        <strain evidence="7 8">GH-12</strain>
    </source>
</reference>
<feature type="region of interest" description="Disordered" evidence="5">
    <location>
        <begin position="132"/>
        <end position="159"/>
    </location>
</feature>
<keyword evidence="8" id="KW-1185">Reference proteome</keyword>
<evidence type="ECO:0000256" key="5">
    <source>
        <dbReference type="SAM" id="MobiDB-lite"/>
    </source>
</evidence>
<dbReference type="Proteomes" id="UP001383192">
    <property type="component" value="Unassembled WGS sequence"/>
</dbReference>
<dbReference type="AlphaFoldDB" id="A0AAW0DSD6"/>
<evidence type="ECO:0000313" key="8">
    <source>
        <dbReference type="Proteomes" id="UP001383192"/>
    </source>
</evidence>
<dbReference type="PANTHER" id="PTHR15549">
    <property type="entry name" value="PAIRED IMMUNOGLOBULIN-LIKE TYPE 2 RECEPTOR"/>
    <property type="match status" value="1"/>
</dbReference>
<sequence length="331" mass="34758">MLSSCRFVHSIHSSSSQLPQLRPHPCQPWYRPQPEEPLPRTLDTSSFGSATGSGSAASATSSNTPTGATSTAAIVGGVIGAIVGIAAVCIFVAFLIRRLRKRRDEEDHFSAAQFRRSAALLDDEFATDGRAGQIQRGNSIGSNRGGLGAGGGYGTSLRPPTMIERHMASTPAAPPVSYGYGQQYNQYGQYPDYGDQQQYSFQPGQVVTPMNDSMAYGVATTKRWHAAYDNYTAHGAYVDMNRMPSPPAHVTSPPPATISPPPATASPPLAAAPATTGHYEAQSSALASAQAAAQAGNSQPVQRAPSANAGQKRPDTVVSTIYNPDDAYGGM</sequence>